<dbReference type="Proteomes" id="UP000565711">
    <property type="component" value="Unassembled WGS sequence"/>
</dbReference>
<evidence type="ECO:0000313" key="2">
    <source>
        <dbReference type="Proteomes" id="UP000565711"/>
    </source>
</evidence>
<evidence type="ECO:0000313" key="1">
    <source>
        <dbReference type="EMBL" id="NKY50305.1"/>
    </source>
</evidence>
<gene>
    <name evidence="1" type="ORF">HGA08_08795</name>
</gene>
<sequence length="243" mass="27003">MGLQGRQERDEGLELELVREVVLARRRQDSVVLAALTLGAELLDHSGTTTARRAAQILHAHQVDEQAVARDPHAALQADVAHDRRRIHRLGLGHESAERDPARERRRLQTALLCEVRADLLAVVSRCRHMRFDRLAFSDGIAEGLAAAAGKLENVADQDIYRAWQRGMVLKLDEIACPEGPPRVLATVDAGPGLEPLVVEWDSCERRLALLARMQRAGVTPVEICDRLLTDLSMSSPLRYSVR</sequence>
<proteinExistence type="predicted"/>
<protein>
    <recommendedName>
        <fullName evidence="3">DUF222 domain-containing protein</fullName>
    </recommendedName>
</protein>
<accession>A0A846XX76</accession>
<comment type="caution">
    <text evidence="1">The sequence shown here is derived from an EMBL/GenBank/DDBJ whole genome shotgun (WGS) entry which is preliminary data.</text>
</comment>
<reference evidence="1 2" key="1">
    <citation type="submission" date="2020-04" db="EMBL/GenBank/DDBJ databases">
        <title>MicrobeNet Type strains.</title>
        <authorList>
            <person name="Nicholson A.C."/>
        </authorList>
    </citation>
    <scope>NUCLEOTIDE SEQUENCE [LARGE SCALE GENOMIC DNA]</scope>
    <source>
        <strain evidence="1 2">JCM 12354</strain>
    </source>
</reference>
<name>A0A846XX76_9NOCA</name>
<dbReference type="RefSeq" id="WP_067870893.1">
    <property type="nucleotide sequence ID" value="NZ_JAAXOP010000003.1"/>
</dbReference>
<dbReference type="EMBL" id="JAAXOP010000003">
    <property type="protein sequence ID" value="NKY50305.1"/>
    <property type="molecule type" value="Genomic_DNA"/>
</dbReference>
<organism evidence="1 2">
    <name type="scientific">Nocardia vermiculata</name>
    <dbReference type="NCBI Taxonomy" id="257274"/>
    <lineage>
        <taxon>Bacteria</taxon>
        <taxon>Bacillati</taxon>
        <taxon>Actinomycetota</taxon>
        <taxon>Actinomycetes</taxon>
        <taxon>Mycobacteriales</taxon>
        <taxon>Nocardiaceae</taxon>
        <taxon>Nocardia</taxon>
    </lineage>
</organism>
<keyword evidence="2" id="KW-1185">Reference proteome</keyword>
<evidence type="ECO:0008006" key="3">
    <source>
        <dbReference type="Google" id="ProtNLM"/>
    </source>
</evidence>
<dbReference type="AlphaFoldDB" id="A0A846XX76"/>